<evidence type="ECO:0000256" key="2">
    <source>
        <dbReference type="ARBA" id="ARBA00004370"/>
    </source>
</evidence>
<evidence type="ECO:0000256" key="5">
    <source>
        <dbReference type="ARBA" id="ARBA00022679"/>
    </source>
</evidence>
<dbReference type="Gene3D" id="1.10.287.130">
    <property type="match status" value="1"/>
</dbReference>
<dbReference type="InterPro" id="IPR036890">
    <property type="entry name" value="HATPase_C_sf"/>
</dbReference>
<dbReference type="FunFam" id="3.30.565.10:FF:000006">
    <property type="entry name" value="Sensor histidine kinase WalK"/>
    <property type="match status" value="1"/>
</dbReference>
<evidence type="ECO:0000256" key="9">
    <source>
        <dbReference type="SAM" id="MobiDB-lite"/>
    </source>
</evidence>
<dbReference type="InterPro" id="IPR036097">
    <property type="entry name" value="HisK_dim/P_sf"/>
</dbReference>
<dbReference type="Gene3D" id="3.30.565.10">
    <property type="entry name" value="Histidine kinase-like ATPase, C-terminal domain"/>
    <property type="match status" value="1"/>
</dbReference>
<organism evidence="12">
    <name type="scientific">Baileyella intestinalis</name>
    <dbReference type="NCBI Taxonomy" id="2606709"/>
    <lineage>
        <taxon>Bacteria</taxon>
        <taxon>Bacillati</taxon>
        <taxon>Bacillota</taxon>
        <taxon>Clostridia</taxon>
        <taxon>Peptostreptococcales</taxon>
        <taxon>Anaerovoracaceae</taxon>
        <taxon>Baileyella</taxon>
    </lineage>
</organism>
<evidence type="ECO:0000256" key="1">
    <source>
        <dbReference type="ARBA" id="ARBA00000085"/>
    </source>
</evidence>
<dbReference type="InterPro" id="IPR035965">
    <property type="entry name" value="PAS-like_dom_sf"/>
</dbReference>
<comment type="catalytic activity">
    <reaction evidence="1">
        <text>ATP + protein L-histidine = ADP + protein N-phospho-L-histidine.</text>
        <dbReference type="EC" id="2.7.13.3"/>
    </reaction>
</comment>
<comment type="caution">
    <text evidence="12">The sequence shown here is derived from an EMBL/GenBank/DDBJ whole genome shotgun (WGS) entry which is preliminary data.</text>
</comment>
<dbReference type="SMART" id="SM00387">
    <property type="entry name" value="HATPase_c"/>
    <property type="match status" value="1"/>
</dbReference>
<dbReference type="InterPro" id="IPR003594">
    <property type="entry name" value="HATPase_dom"/>
</dbReference>
<dbReference type="NCBIfam" id="TIGR00229">
    <property type="entry name" value="sensory_box"/>
    <property type="match status" value="1"/>
</dbReference>
<dbReference type="InterPro" id="IPR005467">
    <property type="entry name" value="His_kinase_dom"/>
</dbReference>
<evidence type="ECO:0000256" key="7">
    <source>
        <dbReference type="ARBA" id="ARBA00023012"/>
    </source>
</evidence>
<dbReference type="PANTHER" id="PTHR45453">
    <property type="entry name" value="PHOSPHATE REGULON SENSOR PROTEIN PHOR"/>
    <property type="match status" value="1"/>
</dbReference>
<dbReference type="PRINTS" id="PR00344">
    <property type="entry name" value="BCTRLSENSOR"/>
</dbReference>
<dbReference type="Pfam" id="PF00512">
    <property type="entry name" value="HisKA"/>
    <property type="match status" value="1"/>
</dbReference>
<feature type="compositionally biased region" description="Basic and acidic residues" evidence="9">
    <location>
        <begin position="90"/>
        <end position="109"/>
    </location>
</feature>
<dbReference type="FunFam" id="1.10.287.130:FF:000001">
    <property type="entry name" value="Two-component sensor histidine kinase"/>
    <property type="match status" value="1"/>
</dbReference>
<dbReference type="GO" id="GO:0005886">
    <property type="term" value="C:plasma membrane"/>
    <property type="evidence" value="ECO:0007669"/>
    <property type="project" value="TreeGrafter"/>
</dbReference>
<dbReference type="SUPFAM" id="SSF55785">
    <property type="entry name" value="PYP-like sensor domain (PAS domain)"/>
    <property type="match status" value="1"/>
</dbReference>
<gene>
    <name evidence="12" type="ORF">FYJ66_05185</name>
</gene>
<dbReference type="EMBL" id="VUNB01000004">
    <property type="protein sequence ID" value="MST68983.1"/>
    <property type="molecule type" value="Genomic_DNA"/>
</dbReference>
<proteinExistence type="predicted"/>
<dbReference type="InterPro" id="IPR050351">
    <property type="entry name" value="BphY/WalK/GraS-like"/>
</dbReference>
<dbReference type="GO" id="GO:0016036">
    <property type="term" value="P:cellular response to phosphate starvation"/>
    <property type="evidence" value="ECO:0007669"/>
    <property type="project" value="TreeGrafter"/>
</dbReference>
<dbReference type="RefSeq" id="WP_154572459.1">
    <property type="nucleotide sequence ID" value="NZ_VUNB01000004.1"/>
</dbReference>
<dbReference type="PANTHER" id="PTHR45453:SF1">
    <property type="entry name" value="PHOSPHATE REGULON SENSOR PROTEIN PHOR"/>
    <property type="match status" value="1"/>
</dbReference>
<dbReference type="Pfam" id="PF02518">
    <property type="entry name" value="HATPase_c"/>
    <property type="match status" value="1"/>
</dbReference>
<dbReference type="GO" id="GO:0004721">
    <property type="term" value="F:phosphoprotein phosphatase activity"/>
    <property type="evidence" value="ECO:0007669"/>
    <property type="project" value="TreeGrafter"/>
</dbReference>
<dbReference type="SMART" id="SM00388">
    <property type="entry name" value="HisKA"/>
    <property type="match status" value="1"/>
</dbReference>
<keyword evidence="7" id="KW-0902">Two-component regulatory system</keyword>
<feature type="domain" description="Histidine kinase" evidence="11">
    <location>
        <begin position="338"/>
        <end position="552"/>
    </location>
</feature>
<sequence>MRKKIFASIFGTAVITILVIMVIILGVLDGYFTKIQKDELINQAELASAGVEQQGASFLKHAPDNSDRYTLIAKDGTVIYDSEAKASGMENHKNREEVKEAQKTGKGESTRYSVTRMEETHYIARRLNDGSIVRVSAVRISLFGLIVSLLQPIIIIVTIALLISLFLAYRLTKGIVDPLQAMDLEHPSRSCPYEELVPLMNKVQQQVTLINSQRRELESSKMEFDAITSNMEEGLLLIGSEGRIISINPSAAKFFGTDRDCLNKNIMAIEKDQRIDMAILKTKEQGHSSLQISRYGKEYQLNMSRVDSSKDRFGIIILVFDNTDRVHAERNRREFTANVSHELKTPMHSIMGSAELIESGMAQGEDVKVFAGKIRKDAGRLVELIEDIIHLSKLDEGAPVISEPLELKSLIAEESEALAPLAQEKNVTTSVNGDQVFLVSSRELLHEVFYNLIENAIKYNVDGGSVTVTTKMEGDRASISVKDTGIGIPEEDQERVFERFYRVDKSRSKETGGTGLGLSIVKHAVLDMGGSVNLSSKKGAGTEIEILLPIMHNTDSEDSGAISEI</sequence>
<evidence type="ECO:0000256" key="6">
    <source>
        <dbReference type="ARBA" id="ARBA00022777"/>
    </source>
</evidence>
<dbReference type="AlphaFoldDB" id="A0A6A8M832"/>
<dbReference type="PROSITE" id="PS50109">
    <property type="entry name" value="HIS_KIN"/>
    <property type="match status" value="1"/>
</dbReference>
<evidence type="ECO:0000256" key="10">
    <source>
        <dbReference type="SAM" id="Phobius"/>
    </source>
</evidence>
<feature type="transmembrane region" description="Helical" evidence="10">
    <location>
        <begin position="142"/>
        <end position="169"/>
    </location>
</feature>
<dbReference type="GO" id="GO:0000155">
    <property type="term" value="F:phosphorelay sensor kinase activity"/>
    <property type="evidence" value="ECO:0007669"/>
    <property type="project" value="InterPro"/>
</dbReference>
<reference evidence="12" key="1">
    <citation type="submission" date="2019-09" db="EMBL/GenBank/DDBJ databases">
        <title>In-depth cultivation of the pig gut microbiome towards novel bacterial diversity and tailored functional studies.</title>
        <authorList>
            <person name="Wylensek D."/>
            <person name="Hitch T.C.A."/>
            <person name="Clavel T."/>
        </authorList>
    </citation>
    <scope>NUCLEOTIDE SEQUENCE</scope>
    <source>
        <strain evidence="12">RF-744-FAT-WT-3</strain>
    </source>
</reference>
<dbReference type="SUPFAM" id="SSF55874">
    <property type="entry name" value="ATPase domain of HSP90 chaperone/DNA topoisomerase II/histidine kinase"/>
    <property type="match status" value="1"/>
</dbReference>
<keyword evidence="10" id="KW-0812">Transmembrane</keyword>
<dbReference type="CDD" id="cd00075">
    <property type="entry name" value="HATPase"/>
    <property type="match status" value="1"/>
</dbReference>
<feature type="region of interest" description="Disordered" evidence="9">
    <location>
        <begin position="88"/>
        <end position="110"/>
    </location>
</feature>
<keyword evidence="6" id="KW-0418">Kinase</keyword>
<evidence type="ECO:0000256" key="8">
    <source>
        <dbReference type="ARBA" id="ARBA00023136"/>
    </source>
</evidence>
<dbReference type="InterPro" id="IPR003661">
    <property type="entry name" value="HisK_dim/P_dom"/>
</dbReference>
<evidence type="ECO:0000256" key="3">
    <source>
        <dbReference type="ARBA" id="ARBA00012438"/>
    </source>
</evidence>
<evidence type="ECO:0000259" key="11">
    <source>
        <dbReference type="PROSITE" id="PS50109"/>
    </source>
</evidence>
<keyword evidence="10" id="KW-1133">Transmembrane helix</keyword>
<comment type="subcellular location">
    <subcellularLocation>
        <location evidence="2">Membrane</location>
    </subcellularLocation>
</comment>
<feature type="transmembrane region" description="Helical" evidence="10">
    <location>
        <begin position="6"/>
        <end position="28"/>
    </location>
</feature>
<keyword evidence="4" id="KW-0597">Phosphoprotein</keyword>
<dbReference type="EC" id="2.7.13.3" evidence="3"/>
<keyword evidence="8 10" id="KW-0472">Membrane</keyword>
<keyword evidence="5" id="KW-0808">Transferase</keyword>
<dbReference type="CDD" id="cd00082">
    <property type="entry name" value="HisKA"/>
    <property type="match status" value="1"/>
</dbReference>
<evidence type="ECO:0000313" key="12">
    <source>
        <dbReference type="EMBL" id="MST68983.1"/>
    </source>
</evidence>
<protein>
    <recommendedName>
        <fullName evidence="3">histidine kinase</fullName>
        <ecNumber evidence="3">2.7.13.3</ecNumber>
    </recommendedName>
</protein>
<evidence type="ECO:0000256" key="4">
    <source>
        <dbReference type="ARBA" id="ARBA00022553"/>
    </source>
</evidence>
<dbReference type="Gene3D" id="3.30.450.20">
    <property type="entry name" value="PAS domain"/>
    <property type="match status" value="1"/>
</dbReference>
<dbReference type="InterPro" id="IPR000014">
    <property type="entry name" value="PAS"/>
</dbReference>
<dbReference type="SUPFAM" id="SSF47384">
    <property type="entry name" value="Homodimeric domain of signal transducing histidine kinase"/>
    <property type="match status" value="1"/>
</dbReference>
<name>A0A6A8M832_9FIRM</name>
<dbReference type="InterPro" id="IPR004358">
    <property type="entry name" value="Sig_transdc_His_kin-like_C"/>
</dbReference>
<accession>A0A6A8M832</accession>